<keyword evidence="11" id="KW-1185">Reference proteome</keyword>
<feature type="domain" description="Hexokinase N-terminal" evidence="8">
    <location>
        <begin position="3"/>
        <end position="233"/>
    </location>
</feature>
<evidence type="ECO:0000256" key="7">
    <source>
        <dbReference type="SAM" id="MobiDB-lite"/>
    </source>
</evidence>
<dbReference type="InterPro" id="IPR022673">
    <property type="entry name" value="Hexokinase_C"/>
</dbReference>
<dbReference type="InterPro" id="IPR043129">
    <property type="entry name" value="ATPase_NBD"/>
</dbReference>
<evidence type="ECO:0000256" key="5">
    <source>
        <dbReference type="ARBA" id="ARBA00022840"/>
    </source>
</evidence>
<sequence>MDVADFLQPLRIDVPTVQQLSHEFRQTFQDLATESLDQFLPTPITESILRPTAGSEKGTYLAIDIGGTNLRVGFIELLGSNNEGTAPNGVNGASGKINGRHNGPARPPLRRVLERSWPILEHLKNEKADALFAWIGARIAEVVHDGCGHYSLPRDRALHLGVTFSFPMVQNTLSEARLMAMGKGFAMTSNMGLDLGSQLSSGYITATEGLNLPPIEIVAIANDSVATLVSFVYQAPESTTRKASMGLICGTGCNATIPLRKDMLHHSKLPVKVGVSSGDDKDEDVKVAVNTEWSINGTAPALRKYGLISRWDKRLDDEGDKPGFQPLEYMTAGRYLGELGRLILVEYLTLQLGCPLESLPAELLRRFSLSTTFLSHFKPRDAPILLKKLKAEFPAVVGGFQWTEDVALALYSIAKAIEVRAAGITAAATIGLLACAGDLPLRQLQDVTNRPAQQKGRGSPSELVVGYTGGCIEHFQDYLTDCQQFLDQAIEAEFGDSAPIRVKLTACHDGGITGAGVLAGNAMARSAATS</sequence>
<keyword evidence="6" id="KW-0324">Glycolysis</keyword>
<dbReference type="PROSITE" id="PS51748">
    <property type="entry name" value="HEXOKINASE_2"/>
    <property type="match status" value="1"/>
</dbReference>
<protein>
    <recommendedName>
        <fullName evidence="6">Phosphotransferase</fullName>
        <ecNumber evidence="6">2.7.1.-</ecNumber>
    </recommendedName>
</protein>
<dbReference type="InterPro" id="IPR001312">
    <property type="entry name" value="Hexokinase"/>
</dbReference>
<organism evidence="10 11">
    <name type="scientific">Seiridium unicorne</name>
    <dbReference type="NCBI Taxonomy" id="138068"/>
    <lineage>
        <taxon>Eukaryota</taxon>
        <taxon>Fungi</taxon>
        <taxon>Dikarya</taxon>
        <taxon>Ascomycota</taxon>
        <taxon>Pezizomycotina</taxon>
        <taxon>Sordariomycetes</taxon>
        <taxon>Xylariomycetidae</taxon>
        <taxon>Amphisphaeriales</taxon>
        <taxon>Sporocadaceae</taxon>
        <taxon>Seiridium</taxon>
    </lineage>
</organism>
<dbReference type="Pfam" id="PF00349">
    <property type="entry name" value="Hexokinase_1"/>
    <property type="match status" value="1"/>
</dbReference>
<dbReference type="Gene3D" id="3.40.367.20">
    <property type="match status" value="1"/>
</dbReference>
<dbReference type="SUPFAM" id="SSF53067">
    <property type="entry name" value="Actin-like ATPase domain"/>
    <property type="match status" value="2"/>
</dbReference>
<reference evidence="10 11" key="1">
    <citation type="journal article" date="2024" name="J. Plant Pathol.">
        <title>Sequence and assembly of the genome of Seiridium unicorne, isolate CBS 538.82, causal agent of cypress canker disease.</title>
        <authorList>
            <person name="Scali E."/>
            <person name="Rocca G.D."/>
            <person name="Danti R."/>
            <person name="Garbelotto M."/>
            <person name="Barberini S."/>
            <person name="Baroncelli R."/>
            <person name="Emiliani G."/>
        </authorList>
    </citation>
    <scope>NUCLEOTIDE SEQUENCE [LARGE SCALE GENOMIC DNA]</scope>
    <source>
        <strain evidence="10 11">BM-138-508</strain>
    </source>
</reference>
<evidence type="ECO:0000256" key="4">
    <source>
        <dbReference type="ARBA" id="ARBA00022777"/>
    </source>
</evidence>
<evidence type="ECO:0000256" key="3">
    <source>
        <dbReference type="ARBA" id="ARBA00022741"/>
    </source>
</evidence>
<dbReference type="EMBL" id="JARVKF010000112">
    <property type="protein sequence ID" value="KAK9422750.1"/>
    <property type="molecule type" value="Genomic_DNA"/>
</dbReference>
<keyword evidence="3 6" id="KW-0547">Nucleotide-binding</keyword>
<feature type="region of interest" description="Disordered" evidence="7">
    <location>
        <begin position="85"/>
        <end position="108"/>
    </location>
</feature>
<dbReference type="Gene3D" id="3.30.420.40">
    <property type="match status" value="1"/>
</dbReference>
<evidence type="ECO:0000313" key="10">
    <source>
        <dbReference type="EMBL" id="KAK9422750.1"/>
    </source>
</evidence>
<comment type="similarity">
    <text evidence="1 6">Belongs to the hexokinase family.</text>
</comment>
<gene>
    <name evidence="10" type="ORF">SUNI508_00613</name>
</gene>
<evidence type="ECO:0000256" key="6">
    <source>
        <dbReference type="RuleBase" id="RU362007"/>
    </source>
</evidence>
<dbReference type="PANTHER" id="PTHR19443:SF29">
    <property type="entry name" value="PHOSPHOTRANSFERASE"/>
    <property type="match status" value="1"/>
</dbReference>
<dbReference type="InterPro" id="IPR022672">
    <property type="entry name" value="Hexokinase_N"/>
</dbReference>
<evidence type="ECO:0000256" key="2">
    <source>
        <dbReference type="ARBA" id="ARBA00022679"/>
    </source>
</evidence>
<dbReference type="PANTHER" id="PTHR19443">
    <property type="entry name" value="HEXOKINASE"/>
    <property type="match status" value="1"/>
</dbReference>
<evidence type="ECO:0000256" key="1">
    <source>
        <dbReference type="ARBA" id="ARBA00009225"/>
    </source>
</evidence>
<keyword evidence="4 6" id="KW-0418">Kinase</keyword>
<accession>A0ABR2V773</accession>
<evidence type="ECO:0000313" key="11">
    <source>
        <dbReference type="Proteomes" id="UP001408356"/>
    </source>
</evidence>
<feature type="domain" description="Hexokinase C-terminal" evidence="9">
    <location>
        <begin position="245"/>
        <end position="519"/>
    </location>
</feature>
<dbReference type="Proteomes" id="UP001408356">
    <property type="component" value="Unassembled WGS sequence"/>
</dbReference>
<name>A0ABR2V773_9PEZI</name>
<comment type="caution">
    <text evidence="10">The sequence shown here is derived from an EMBL/GenBank/DDBJ whole genome shotgun (WGS) entry which is preliminary data.</text>
</comment>
<proteinExistence type="inferred from homology"/>
<dbReference type="EC" id="2.7.1.-" evidence="6"/>
<keyword evidence="5 6" id="KW-0067">ATP-binding</keyword>
<evidence type="ECO:0000259" key="8">
    <source>
        <dbReference type="Pfam" id="PF00349"/>
    </source>
</evidence>
<evidence type="ECO:0000259" key="9">
    <source>
        <dbReference type="Pfam" id="PF03727"/>
    </source>
</evidence>
<keyword evidence="2 6" id="KW-0808">Transferase</keyword>
<dbReference type="PRINTS" id="PR00475">
    <property type="entry name" value="HEXOKINASE"/>
</dbReference>
<dbReference type="Pfam" id="PF03727">
    <property type="entry name" value="Hexokinase_2"/>
    <property type="match status" value="1"/>
</dbReference>